<evidence type="ECO:0000313" key="3">
    <source>
        <dbReference type="EMBL" id="PWR69925.1"/>
    </source>
</evidence>
<comment type="similarity">
    <text evidence="1">Belongs to the AAA ATPase family.</text>
</comment>
<dbReference type="Pfam" id="PF17862">
    <property type="entry name" value="AAA_lid_3"/>
    <property type="match status" value="1"/>
</dbReference>
<gene>
    <name evidence="3" type="ORF">DK846_15950</name>
</gene>
<reference evidence="3 4" key="1">
    <citation type="submission" date="2018-05" db="EMBL/GenBank/DDBJ databases">
        <title>Draft genome of Methanospirillum lacunae Ki8-1.</title>
        <authorList>
            <person name="Dueholm M.S."/>
            <person name="Nielsen P.H."/>
            <person name="Bakmann L.F."/>
            <person name="Otzen D.E."/>
        </authorList>
    </citation>
    <scope>NUCLEOTIDE SEQUENCE [LARGE SCALE GENOMIC DNA]</scope>
    <source>
        <strain evidence="3 4">Ki8-1</strain>
    </source>
</reference>
<dbReference type="PANTHER" id="PTHR23077">
    <property type="entry name" value="AAA-FAMILY ATPASE"/>
    <property type="match status" value="1"/>
</dbReference>
<dbReference type="GeneID" id="97547445"/>
<accession>A0A2V2MUQ7</accession>
<dbReference type="InterPro" id="IPR003593">
    <property type="entry name" value="AAA+_ATPase"/>
</dbReference>
<dbReference type="RefSeq" id="WP_109969990.1">
    <property type="nucleotide sequence ID" value="NZ_CP176093.1"/>
</dbReference>
<dbReference type="CDD" id="cd19481">
    <property type="entry name" value="RecA-like_protease"/>
    <property type="match status" value="1"/>
</dbReference>
<keyword evidence="4" id="KW-1185">Reference proteome</keyword>
<dbReference type="SUPFAM" id="SSF52540">
    <property type="entry name" value="P-loop containing nucleoside triphosphate hydrolases"/>
    <property type="match status" value="1"/>
</dbReference>
<name>A0A2V2MUQ7_9EURY</name>
<dbReference type="OrthoDB" id="45425at2157"/>
<dbReference type="InterPro" id="IPR027417">
    <property type="entry name" value="P-loop_NTPase"/>
</dbReference>
<dbReference type="EMBL" id="QGMY01000017">
    <property type="protein sequence ID" value="PWR69925.1"/>
    <property type="molecule type" value="Genomic_DNA"/>
</dbReference>
<sequence>MARDEEILDLIELLLAAEIFNQNQNLDINDLTPIAREVYGVQSMEGERGPVVVSESALQKVLGIPDAHLRLEKHPLTVYEEFGHRLRITTLPAGFNWFIKHNGEKRIRKNPVLAWYAEKNNLLSDISHSASRDINPRFEDSRVSLDRRISKMLADDEKLRAGLDLIIISAPEEVEQTLDDIICTSDQVQRILKLKVALENLEFLRAHQVFDIGKLLFIGPPGTGKTSLAFALTRVFHMPILEVRLPMVTSQYLGETSKNIDRIFEVARSLSPCILFIDEFDFLAKSRIGDDHGAMKRAVNALLKNIDRIGLIRNNVLLVGATNHPQLLDEAAWRRFDEVIPFDLPDLATRQLILERLLQGFSSGCDVSAVARETDGYSGADLKMVVREAILTALIDSRTQLTNEDLTTGQNLIKNRDASRNKNCQG</sequence>
<comment type="caution">
    <text evidence="3">The sequence shown here is derived from an EMBL/GenBank/DDBJ whole genome shotgun (WGS) entry which is preliminary data.</text>
</comment>
<dbReference type="Proteomes" id="UP000245657">
    <property type="component" value="Unassembled WGS sequence"/>
</dbReference>
<dbReference type="Gene3D" id="3.40.50.300">
    <property type="entry name" value="P-loop containing nucleotide triphosphate hydrolases"/>
    <property type="match status" value="1"/>
</dbReference>
<dbReference type="Gene3D" id="1.10.8.60">
    <property type="match status" value="1"/>
</dbReference>
<dbReference type="Pfam" id="PF00004">
    <property type="entry name" value="AAA"/>
    <property type="match status" value="1"/>
</dbReference>
<dbReference type="InterPro" id="IPR003960">
    <property type="entry name" value="ATPase_AAA_CS"/>
</dbReference>
<dbReference type="InterPro" id="IPR003959">
    <property type="entry name" value="ATPase_AAA_core"/>
</dbReference>
<dbReference type="SMART" id="SM00382">
    <property type="entry name" value="AAA"/>
    <property type="match status" value="1"/>
</dbReference>
<evidence type="ECO:0000256" key="1">
    <source>
        <dbReference type="RuleBase" id="RU003651"/>
    </source>
</evidence>
<dbReference type="AlphaFoldDB" id="A0A2V2MUQ7"/>
<organism evidence="3 4">
    <name type="scientific">Methanospirillum lacunae</name>
    <dbReference type="NCBI Taxonomy" id="668570"/>
    <lineage>
        <taxon>Archaea</taxon>
        <taxon>Methanobacteriati</taxon>
        <taxon>Methanobacteriota</taxon>
        <taxon>Stenosarchaea group</taxon>
        <taxon>Methanomicrobia</taxon>
        <taxon>Methanomicrobiales</taxon>
        <taxon>Methanospirillaceae</taxon>
        <taxon>Methanospirillum</taxon>
    </lineage>
</organism>
<evidence type="ECO:0000259" key="2">
    <source>
        <dbReference type="SMART" id="SM00382"/>
    </source>
</evidence>
<dbReference type="InterPro" id="IPR050168">
    <property type="entry name" value="AAA_ATPase_domain"/>
</dbReference>
<keyword evidence="1" id="KW-0547">Nucleotide-binding</keyword>
<feature type="domain" description="AAA+ ATPase" evidence="2">
    <location>
        <begin position="211"/>
        <end position="346"/>
    </location>
</feature>
<protein>
    <submittedName>
        <fullName evidence="3">ATP-binding protein</fullName>
    </submittedName>
</protein>
<dbReference type="InterPro" id="IPR041569">
    <property type="entry name" value="AAA_lid_3"/>
</dbReference>
<dbReference type="PANTHER" id="PTHR23077:SF198">
    <property type="entry name" value="ATP-DEPENDENT ZINC METALLOPROTEASE FTSH"/>
    <property type="match status" value="1"/>
</dbReference>
<dbReference type="PROSITE" id="PS00674">
    <property type="entry name" value="AAA"/>
    <property type="match status" value="1"/>
</dbReference>
<proteinExistence type="inferred from homology"/>
<dbReference type="GO" id="GO:0005524">
    <property type="term" value="F:ATP binding"/>
    <property type="evidence" value="ECO:0007669"/>
    <property type="project" value="UniProtKB-KW"/>
</dbReference>
<dbReference type="GO" id="GO:0016887">
    <property type="term" value="F:ATP hydrolysis activity"/>
    <property type="evidence" value="ECO:0007669"/>
    <property type="project" value="InterPro"/>
</dbReference>
<keyword evidence="1 3" id="KW-0067">ATP-binding</keyword>
<evidence type="ECO:0000313" key="4">
    <source>
        <dbReference type="Proteomes" id="UP000245657"/>
    </source>
</evidence>